<sequence>MYSTVDDLFINLIKPLVHLYQTSTCSNSNCSNKEVLTQIHMLNKKTNDKMDKLLCRELHRCHEQCKQRLGNQRCSGT</sequence>
<name>A0A915J589_ROMCU</name>
<evidence type="ECO:0000313" key="1">
    <source>
        <dbReference type="Proteomes" id="UP000887565"/>
    </source>
</evidence>
<protein>
    <submittedName>
        <fullName evidence="2">Uncharacterized protein</fullName>
    </submittedName>
</protein>
<reference evidence="2" key="1">
    <citation type="submission" date="2022-11" db="UniProtKB">
        <authorList>
            <consortium name="WormBaseParasite"/>
        </authorList>
    </citation>
    <scope>IDENTIFICATION</scope>
</reference>
<organism evidence="1 2">
    <name type="scientific">Romanomermis culicivorax</name>
    <name type="common">Nematode worm</name>
    <dbReference type="NCBI Taxonomy" id="13658"/>
    <lineage>
        <taxon>Eukaryota</taxon>
        <taxon>Metazoa</taxon>
        <taxon>Ecdysozoa</taxon>
        <taxon>Nematoda</taxon>
        <taxon>Enoplea</taxon>
        <taxon>Dorylaimia</taxon>
        <taxon>Mermithida</taxon>
        <taxon>Mermithoidea</taxon>
        <taxon>Mermithidae</taxon>
        <taxon>Romanomermis</taxon>
    </lineage>
</organism>
<evidence type="ECO:0000313" key="2">
    <source>
        <dbReference type="WBParaSite" id="nRc.2.0.1.t20964-RA"/>
    </source>
</evidence>
<keyword evidence="1" id="KW-1185">Reference proteome</keyword>
<accession>A0A915J589</accession>
<proteinExistence type="predicted"/>
<dbReference type="AlphaFoldDB" id="A0A915J589"/>
<dbReference type="WBParaSite" id="nRc.2.0.1.t20964-RA">
    <property type="protein sequence ID" value="nRc.2.0.1.t20964-RA"/>
    <property type="gene ID" value="nRc.2.0.1.g20964"/>
</dbReference>
<dbReference type="Proteomes" id="UP000887565">
    <property type="component" value="Unplaced"/>
</dbReference>